<feature type="chain" id="PRO_5004555448" evidence="2">
    <location>
        <begin position="22"/>
        <end position="118"/>
    </location>
</feature>
<name>S9QRD8_9RHOB</name>
<feature type="compositionally biased region" description="Basic and acidic residues" evidence="1">
    <location>
        <begin position="96"/>
        <end position="107"/>
    </location>
</feature>
<dbReference type="OrthoDB" id="7876552at2"/>
<dbReference type="EMBL" id="APVH01000026">
    <property type="protein sequence ID" value="EPX82212.1"/>
    <property type="molecule type" value="Genomic_DNA"/>
</dbReference>
<keyword evidence="2" id="KW-0732">Signal</keyword>
<dbReference type="HOGENOM" id="CLU_2341710_0_0_5"/>
<dbReference type="Proteomes" id="UP000015347">
    <property type="component" value="Unassembled WGS sequence"/>
</dbReference>
<evidence type="ECO:0000256" key="2">
    <source>
        <dbReference type="SAM" id="SignalP"/>
    </source>
</evidence>
<accession>S9QRD8</accession>
<sequence length="118" mass="12527">MRIAAAVFVLMSAAPASSDQAEDVADCAAFWAGAAQVFERNPQLDISPDTTRALAQEFRDIAGAAGMSAQDIAGIEAKRTADYRLLHRRAMGSDAQSRDIVERKSGRCEGLLPAPGHP</sequence>
<evidence type="ECO:0000313" key="4">
    <source>
        <dbReference type="Proteomes" id="UP000015347"/>
    </source>
</evidence>
<protein>
    <submittedName>
        <fullName evidence="3">Uncharacterized protein</fullName>
    </submittedName>
</protein>
<dbReference type="AlphaFoldDB" id="S9QRD8"/>
<keyword evidence="4" id="KW-1185">Reference proteome</keyword>
<proteinExistence type="predicted"/>
<comment type="caution">
    <text evidence="3">The sequence shown here is derived from an EMBL/GenBank/DDBJ whole genome shotgun (WGS) entry which is preliminary data.</text>
</comment>
<feature type="signal peptide" evidence="2">
    <location>
        <begin position="1"/>
        <end position="21"/>
    </location>
</feature>
<reference evidence="4" key="1">
    <citation type="journal article" date="2014" name="Stand. Genomic Sci.">
        <title>Genome sequence of the exopolysaccharide-producing Salipiger mucosus type strain (DSM 16094(T)), a moderately halophilic member of the Roseobacter clade.</title>
        <authorList>
            <person name="Riedel T."/>
            <person name="Spring S."/>
            <person name="Fiebig A."/>
            <person name="Petersen J."/>
            <person name="Kyrpides N.C."/>
            <person name="Goker M."/>
            <person name="Klenk H.P."/>
        </authorList>
    </citation>
    <scope>NUCLEOTIDE SEQUENCE [LARGE SCALE GENOMIC DNA]</scope>
    <source>
        <strain evidence="4">DSM 16094</strain>
    </source>
</reference>
<evidence type="ECO:0000313" key="3">
    <source>
        <dbReference type="EMBL" id="EPX82212.1"/>
    </source>
</evidence>
<organism evidence="3 4">
    <name type="scientific">Salipiger mucosus DSM 16094</name>
    <dbReference type="NCBI Taxonomy" id="1123237"/>
    <lineage>
        <taxon>Bacteria</taxon>
        <taxon>Pseudomonadati</taxon>
        <taxon>Pseudomonadota</taxon>
        <taxon>Alphaproteobacteria</taxon>
        <taxon>Rhodobacterales</taxon>
        <taxon>Roseobacteraceae</taxon>
        <taxon>Salipiger</taxon>
    </lineage>
</organism>
<gene>
    <name evidence="3" type="ORF">Salmuc_05469</name>
</gene>
<dbReference type="STRING" id="1123237.Salmuc_05469"/>
<evidence type="ECO:0000256" key="1">
    <source>
        <dbReference type="SAM" id="MobiDB-lite"/>
    </source>
</evidence>
<dbReference type="eggNOG" id="ENOG502ZVDK">
    <property type="taxonomic scope" value="Bacteria"/>
</dbReference>
<feature type="region of interest" description="Disordered" evidence="1">
    <location>
        <begin position="92"/>
        <end position="118"/>
    </location>
</feature>